<evidence type="ECO:0000256" key="7">
    <source>
        <dbReference type="ARBA" id="ARBA00022840"/>
    </source>
</evidence>
<evidence type="ECO:0000256" key="8">
    <source>
        <dbReference type="ARBA" id="ARBA00022917"/>
    </source>
</evidence>
<sequence>MHDKTLSELAVALEAGEFSSRELTEHLLARIERLDGDLNSFITVTAEQALAAADAADAARAAGKAGPLDGLPLALKDIFCTRGVKTSAGSRMLDNFVAPYDATVVERLKAAGTVSLGKTNMDEFAMGSSNENSFHGSVKNPWDPTAVPGGSSGGSAAAVAAGLVPAAMGTDTGGSIRQPAAFCGITGLKPTYGRVSRYGIIAYASSLDQAGPMARTAEDCARLLGAIAGHDLRDSTSVARGVPDYTAELEAPLTGLKIGLPREYFGDGLDPEVEAAVREAVKVYESLGASVREVSLPHTHYAIPAYYVIAPAEASSNLSRYDGVRFGHRCDNPQDLIDLYERSRAEGFGEEVKRRILIGTHTLSEGFFDAYYKKAQQVRRLIRQDFLDAFEEVDVLMGPASPTPAFDLGANKDPVSMYLQDIYTIAVNLAGLPGISVPAGFVGRRPVGLQILGTHFAEARLLNVAHRFQQATDWHRRRPAIAEENV</sequence>
<keyword evidence="13" id="KW-1185">Reference proteome</keyword>
<reference evidence="12 13" key="1">
    <citation type="submission" date="2022-02" db="EMBL/GenBank/DDBJ databases">
        <title>Halomonas fukangensis sp. nov., a halophilic bacterium isolated from a bulk soil of Kalidium foliatum at Fukang.</title>
        <authorList>
            <person name="Huang Y."/>
        </authorList>
    </citation>
    <scope>NUCLEOTIDE SEQUENCE [LARGE SCALE GENOMIC DNA]</scope>
    <source>
        <strain evidence="12 13">EGI 63088</strain>
    </source>
</reference>
<dbReference type="InterPro" id="IPR036928">
    <property type="entry name" value="AS_sf"/>
</dbReference>
<evidence type="ECO:0000256" key="4">
    <source>
        <dbReference type="ARBA" id="ARBA00014428"/>
    </source>
</evidence>
<evidence type="ECO:0000313" key="12">
    <source>
        <dbReference type="EMBL" id="MCH4561615.1"/>
    </source>
</evidence>
<feature type="domain" description="Amidase" evidence="11">
    <location>
        <begin position="22"/>
        <end position="462"/>
    </location>
</feature>
<gene>
    <name evidence="10 12" type="primary">gatA</name>
    <name evidence="12" type="ORF">MKP05_00550</name>
</gene>
<dbReference type="PANTHER" id="PTHR11895">
    <property type="entry name" value="TRANSAMIDASE"/>
    <property type="match status" value="1"/>
</dbReference>
<proteinExistence type="inferred from homology"/>
<keyword evidence="5 10" id="KW-0436">Ligase</keyword>
<evidence type="ECO:0000259" key="11">
    <source>
        <dbReference type="Pfam" id="PF01425"/>
    </source>
</evidence>
<comment type="function">
    <text evidence="10">Allows the formation of correctly charged Gln-tRNA(Gln) through the transamidation of misacylated Glu-tRNA(Gln) in organisms which lack glutaminyl-tRNA synthetase. The reaction takes place in the presence of glutamine and ATP through an activated gamma-phospho-Glu-tRNA(Gln).</text>
</comment>
<dbReference type="Pfam" id="PF01425">
    <property type="entry name" value="Amidase"/>
    <property type="match status" value="1"/>
</dbReference>
<organism evidence="12 13">
    <name type="scientific">Halomonas flagellata</name>
    <dbReference type="NCBI Taxonomy" id="2920385"/>
    <lineage>
        <taxon>Bacteria</taxon>
        <taxon>Pseudomonadati</taxon>
        <taxon>Pseudomonadota</taxon>
        <taxon>Gammaproteobacteria</taxon>
        <taxon>Oceanospirillales</taxon>
        <taxon>Halomonadaceae</taxon>
        <taxon>Halomonas</taxon>
    </lineage>
</organism>
<dbReference type="Gene3D" id="3.90.1300.10">
    <property type="entry name" value="Amidase signature (AS) domain"/>
    <property type="match status" value="1"/>
</dbReference>
<dbReference type="InterPro" id="IPR020556">
    <property type="entry name" value="Amidase_CS"/>
</dbReference>
<evidence type="ECO:0000313" key="13">
    <source>
        <dbReference type="Proteomes" id="UP001202117"/>
    </source>
</evidence>
<keyword evidence="8 10" id="KW-0648">Protein biosynthesis</keyword>
<evidence type="ECO:0000256" key="6">
    <source>
        <dbReference type="ARBA" id="ARBA00022741"/>
    </source>
</evidence>
<comment type="similarity">
    <text evidence="1 10">Belongs to the amidase family. GatA subfamily.</text>
</comment>
<dbReference type="EMBL" id="JAKVPY010000001">
    <property type="protein sequence ID" value="MCH4561615.1"/>
    <property type="molecule type" value="Genomic_DNA"/>
</dbReference>
<accession>A0ABS9RPT5</accession>
<comment type="caution">
    <text evidence="12">The sequence shown here is derived from an EMBL/GenBank/DDBJ whole genome shotgun (WGS) entry which is preliminary data.</text>
</comment>
<dbReference type="RefSeq" id="WP_240566598.1">
    <property type="nucleotide sequence ID" value="NZ_JAKVPY010000001.1"/>
</dbReference>
<dbReference type="PANTHER" id="PTHR11895:SF151">
    <property type="entry name" value="GLUTAMYL-TRNA(GLN) AMIDOTRANSFERASE SUBUNIT A"/>
    <property type="match status" value="1"/>
</dbReference>
<dbReference type="PROSITE" id="PS00571">
    <property type="entry name" value="AMIDASES"/>
    <property type="match status" value="1"/>
</dbReference>
<evidence type="ECO:0000256" key="1">
    <source>
        <dbReference type="ARBA" id="ARBA00008069"/>
    </source>
</evidence>
<keyword evidence="7 10" id="KW-0067">ATP-binding</keyword>
<evidence type="ECO:0000256" key="5">
    <source>
        <dbReference type="ARBA" id="ARBA00022598"/>
    </source>
</evidence>
<keyword evidence="6 10" id="KW-0547">Nucleotide-binding</keyword>
<dbReference type="InterPro" id="IPR004412">
    <property type="entry name" value="GatA"/>
</dbReference>
<evidence type="ECO:0000256" key="2">
    <source>
        <dbReference type="ARBA" id="ARBA00011123"/>
    </source>
</evidence>
<protein>
    <recommendedName>
        <fullName evidence="4 10">Glutamyl-tRNA(Gln) amidotransferase subunit A</fullName>
        <shortName evidence="10">Glu-ADT subunit A</shortName>
        <ecNumber evidence="3 10">6.3.5.7</ecNumber>
    </recommendedName>
</protein>
<dbReference type="InterPro" id="IPR023631">
    <property type="entry name" value="Amidase_dom"/>
</dbReference>
<comment type="subunit">
    <text evidence="2 10">Heterotrimer of A, B and C subunits.</text>
</comment>
<evidence type="ECO:0000256" key="10">
    <source>
        <dbReference type="HAMAP-Rule" id="MF_00120"/>
    </source>
</evidence>
<dbReference type="InterPro" id="IPR000120">
    <property type="entry name" value="Amidase"/>
</dbReference>
<feature type="active site" description="Acyl-ester intermediate" evidence="10">
    <location>
        <position position="175"/>
    </location>
</feature>
<dbReference type="SUPFAM" id="SSF75304">
    <property type="entry name" value="Amidase signature (AS) enzymes"/>
    <property type="match status" value="1"/>
</dbReference>
<comment type="catalytic activity">
    <reaction evidence="9 10">
        <text>L-glutamyl-tRNA(Gln) + L-glutamine + ATP + H2O = L-glutaminyl-tRNA(Gln) + L-glutamate + ADP + phosphate + H(+)</text>
        <dbReference type="Rhea" id="RHEA:17521"/>
        <dbReference type="Rhea" id="RHEA-COMP:9681"/>
        <dbReference type="Rhea" id="RHEA-COMP:9684"/>
        <dbReference type="ChEBI" id="CHEBI:15377"/>
        <dbReference type="ChEBI" id="CHEBI:15378"/>
        <dbReference type="ChEBI" id="CHEBI:29985"/>
        <dbReference type="ChEBI" id="CHEBI:30616"/>
        <dbReference type="ChEBI" id="CHEBI:43474"/>
        <dbReference type="ChEBI" id="CHEBI:58359"/>
        <dbReference type="ChEBI" id="CHEBI:78520"/>
        <dbReference type="ChEBI" id="CHEBI:78521"/>
        <dbReference type="ChEBI" id="CHEBI:456216"/>
        <dbReference type="EC" id="6.3.5.7"/>
    </reaction>
</comment>
<dbReference type="NCBIfam" id="TIGR00132">
    <property type="entry name" value="gatA"/>
    <property type="match status" value="1"/>
</dbReference>
<evidence type="ECO:0000256" key="9">
    <source>
        <dbReference type="ARBA" id="ARBA00047407"/>
    </source>
</evidence>
<feature type="active site" description="Charge relay system" evidence="10">
    <location>
        <position position="151"/>
    </location>
</feature>
<feature type="active site" description="Charge relay system" evidence="10">
    <location>
        <position position="76"/>
    </location>
</feature>
<dbReference type="HAMAP" id="MF_00120">
    <property type="entry name" value="GatA"/>
    <property type="match status" value="1"/>
</dbReference>
<evidence type="ECO:0000256" key="3">
    <source>
        <dbReference type="ARBA" id="ARBA00012739"/>
    </source>
</evidence>
<dbReference type="EC" id="6.3.5.7" evidence="3 10"/>
<dbReference type="Proteomes" id="UP001202117">
    <property type="component" value="Unassembled WGS sequence"/>
</dbReference>
<name>A0ABS9RPT5_9GAMM</name>